<dbReference type="Proteomes" id="UP000015559">
    <property type="component" value="Chromosome"/>
</dbReference>
<dbReference type="HOGENOM" id="CLU_1757874_0_0_4"/>
<evidence type="ECO:0000313" key="2">
    <source>
        <dbReference type="Proteomes" id="UP000015559"/>
    </source>
</evidence>
<name>S6ADR4_SULDS</name>
<reference evidence="1 2" key="1">
    <citation type="journal article" date="2012" name="Appl. Environ. Microbiol.">
        <title>Draft genome sequence of a psychrotolerant sulfur-oxidizing bacterium, Sulfuricella denitrificans skB26, and proteomic insights into cold adaptation.</title>
        <authorList>
            <person name="Watanabe T."/>
            <person name="Kojima H."/>
            <person name="Fukui M."/>
        </authorList>
    </citation>
    <scope>NUCLEOTIDE SEQUENCE [LARGE SCALE GENOMIC DNA]</scope>
    <source>
        <strain evidence="2">skB26</strain>
    </source>
</reference>
<evidence type="ECO:0000313" key="1">
    <source>
        <dbReference type="EMBL" id="BAN36683.1"/>
    </source>
</evidence>
<proteinExistence type="predicted"/>
<organism evidence="1 2">
    <name type="scientific">Sulfuricella denitrificans (strain DSM 22764 / NBRC 105220 / skB26)</name>
    <dbReference type="NCBI Taxonomy" id="1163617"/>
    <lineage>
        <taxon>Bacteria</taxon>
        <taxon>Pseudomonadati</taxon>
        <taxon>Pseudomonadota</taxon>
        <taxon>Betaproteobacteria</taxon>
        <taxon>Nitrosomonadales</taxon>
        <taxon>Sulfuricellaceae</taxon>
        <taxon>Sulfuricella</taxon>
    </lineage>
</organism>
<dbReference type="KEGG" id="sdr:SCD_n02884"/>
<gene>
    <name evidence="1" type="ORF">SCD_n02884</name>
</gene>
<sequence>MLLLATFVFATHKVIGSSDGIEKWGEQFAEVSAEMKGYSSIYGSPLVAGLILQSGQAVFDTGHNQYLGAITTYPNLFNLGIPQKTVADAYLHYQQEVSEMISHGAFDLIVLNSEDTKNDILKEQNSNYQWLKQMSINAWHLNFWVLKQ</sequence>
<protein>
    <submittedName>
        <fullName evidence="1">Uncharacterized protein</fullName>
    </submittedName>
</protein>
<accession>S6ADR4</accession>
<dbReference type="EMBL" id="AP013066">
    <property type="protein sequence ID" value="BAN36683.1"/>
    <property type="molecule type" value="Genomic_DNA"/>
</dbReference>
<dbReference type="AlphaFoldDB" id="S6ADR4"/>
<keyword evidence="2" id="KW-1185">Reference proteome</keyword>